<dbReference type="InterPro" id="IPR013154">
    <property type="entry name" value="ADH-like_N"/>
</dbReference>
<dbReference type="PANTHER" id="PTHR45033">
    <property type="match status" value="1"/>
</dbReference>
<dbReference type="Gene3D" id="3.90.180.10">
    <property type="entry name" value="Medium-chain alcohol dehydrogenases, catalytic domain"/>
    <property type="match status" value="1"/>
</dbReference>
<comment type="caution">
    <text evidence="2">The sequence shown here is derived from an EMBL/GenBank/DDBJ whole genome shotgun (WGS) entry which is preliminary data.</text>
</comment>
<dbReference type="Proteomes" id="UP001149079">
    <property type="component" value="Unassembled WGS sequence"/>
</dbReference>
<dbReference type="Pfam" id="PF08240">
    <property type="entry name" value="ADH_N"/>
    <property type="match status" value="1"/>
</dbReference>
<evidence type="ECO:0000313" key="3">
    <source>
        <dbReference type="Proteomes" id="UP001149079"/>
    </source>
</evidence>
<keyword evidence="3" id="KW-1185">Reference proteome</keyword>
<dbReference type="GeneID" id="81403293"/>
<evidence type="ECO:0000313" key="2">
    <source>
        <dbReference type="EMBL" id="KAJ5138531.1"/>
    </source>
</evidence>
<dbReference type="OrthoDB" id="48317at2759"/>
<reference evidence="2" key="2">
    <citation type="journal article" date="2023" name="IMA Fungus">
        <title>Comparative genomic study of the Penicillium genus elucidates a diverse pangenome and 15 lateral gene transfer events.</title>
        <authorList>
            <person name="Petersen C."/>
            <person name="Sorensen T."/>
            <person name="Nielsen M.R."/>
            <person name="Sondergaard T.E."/>
            <person name="Sorensen J.L."/>
            <person name="Fitzpatrick D.A."/>
            <person name="Frisvad J.C."/>
            <person name="Nielsen K.L."/>
        </authorList>
    </citation>
    <scope>NUCLEOTIDE SEQUENCE</scope>
    <source>
        <strain evidence="2">IBT 22155</strain>
    </source>
</reference>
<accession>A0A9W9H6E0</accession>
<dbReference type="PANTHER" id="PTHR45033:SF2">
    <property type="entry name" value="ZINC-TYPE ALCOHOL DEHYDROGENASE-LIKE PROTEIN C1773.06C"/>
    <property type="match status" value="1"/>
</dbReference>
<organism evidence="2 3">
    <name type="scientific">Penicillium bovifimosum</name>
    <dbReference type="NCBI Taxonomy" id="126998"/>
    <lineage>
        <taxon>Eukaryota</taxon>
        <taxon>Fungi</taxon>
        <taxon>Dikarya</taxon>
        <taxon>Ascomycota</taxon>
        <taxon>Pezizomycotina</taxon>
        <taxon>Eurotiomycetes</taxon>
        <taxon>Eurotiomycetidae</taxon>
        <taxon>Eurotiales</taxon>
        <taxon>Aspergillaceae</taxon>
        <taxon>Penicillium</taxon>
    </lineage>
</organism>
<sequence length="149" mass="16209">MSELRPWAGKDLAIATGTYAHRVRDRVIPGSDAAGDIVMVGKDVRGFAISDKVVIAYDQKTRTGPIKSWNWGLGGPIDGVMRGTQSTLIGDRRIVVPRDLKAVMGAIIVHDTELDIATAFLEHSGLAPARDRQHVSRRIKLLVGDPWCA</sequence>
<dbReference type="SUPFAM" id="SSF50129">
    <property type="entry name" value="GroES-like"/>
    <property type="match status" value="1"/>
</dbReference>
<dbReference type="RefSeq" id="XP_056523180.1">
    <property type="nucleotide sequence ID" value="XM_056664123.1"/>
</dbReference>
<reference evidence="2" key="1">
    <citation type="submission" date="2022-11" db="EMBL/GenBank/DDBJ databases">
        <authorList>
            <person name="Petersen C."/>
        </authorList>
    </citation>
    <scope>NUCLEOTIDE SEQUENCE</scope>
    <source>
        <strain evidence="2">IBT 22155</strain>
    </source>
</reference>
<dbReference type="AlphaFoldDB" id="A0A9W9H6E0"/>
<gene>
    <name evidence="2" type="ORF">N7515_003379</name>
</gene>
<name>A0A9W9H6E0_9EURO</name>
<protein>
    <submittedName>
        <fullName evidence="2">Zinc-containing alcohol dehydrogenase</fullName>
    </submittedName>
</protein>
<dbReference type="InterPro" id="IPR052711">
    <property type="entry name" value="Zinc_ADH-like"/>
</dbReference>
<feature type="domain" description="Alcohol dehydrogenase-like N-terminal" evidence="1">
    <location>
        <begin position="9"/>
        <end position="67"/>
    </location>
</feature>
<evidence type="ECO:0000259" key="1">
    <source>
        <dbReference type="Pfam" id="PF08240"/>
    </source>
</evidence>
<dbReference type="InterPro" id="IPR011032">
    <property type="entry name" value="GroES-like_sf"/>
</dbReference>
<dbReference type="EMBL" id="JAPQKL010000003">
    <property type="protein sequence ID" value="KAJ5138531.1"/>
    <property type="molecule type" value="Genomic_DNA"/>
</dbReference>
<proteinExistence type="predicted"/>